<feature type="chain" id="PRO_5002317479" evidence="1">
    <location>
        <begin position="20"/>
        <end position="267"/>
    </location>
</feature>
<keyword evidence="1" id="KW-0732">Signal</keyword>
<dbReference type="AlphaFoldDB" id="A0A0D7BKE7"/>
<feature type="signal peptide" evidence="1">
    <location>
        <begin position="1"/>
        <end position="19"/>
    </location>
</feature>
<evidence type="ECO:0000256" key="1">
    <source>
        <dbReference type="SAM" id="SignalP"/>
    </source>
</evidence>
<gene>
    <name evidence="2" type="ORF">CYLTODRAFT_487593</name>
</gene>
<organism evidence="2 3">
    <name type="scientific">Cylindrobasidium torrendii FP15055 ss-10</name>
    <dbReference type="NCBI Taxonomy" id="1314674"/>
    <lineage>
        <taxon>Eukaryota</taxon>
        <taxon>Fungi</taxon>
        <taxon>Dikarya</taxon>
        <taxon>Basidiomycota</taxon>
        <taxon>Agaricomycotina</taxon>
        <taxon>Agaricomycetes</taxon>
        <taxon>Agaricomycetidae</taxon>
        <taxon>Agaricales</taxon>
        <taxon>Marasmiineae</taxon>
        <taxon>Physalacriaceae</taxon>
        <taxon>Cylindrobasidium</taxon>
    </lineage>
</organism>
<keyword evidence="3" id="KW-1185">Reference proteome</keyword>
<dbReference type="OrthoDB" id="4584900at2759"/>
<protein>
    <submittedName>
        <fullName evidence="2">Uncharacterized protein</fullName>
    </submittedName>
</protein>
<proteinExistence type="predicted"/>
<name>A0A0D7BKE7_9AGAR</name>
<dbReference type="Proteomes" id="UP000054007">
    <property type="component" value="Unassembled WGS sequence"/>
</dbReference>
<dbReference type="EMBL" id="KN880460">
    <property type="protein sequence ID" value="KIY70947.1"/>
    <property type="molecule type" value="Genomic_DNA"/>
</dbReference>
<sequence>MKCFFVALFTTLFSTAVLAEPVVAKRYVSNAERFKDRLPPLAPRHLFDASKSRQAARTETSPTPCTNIFTNPVPIRVESQSGSTIGYLGYSQLSDVRYYNTIYSNGYYPNGDGFLITPKKGSSDNYAFLLSSPNVYTSHFDGKSYFCASGMQSGTYDLTKYGRNLSPQQNYAVGYECTTEGTLTQLYDYKWDRNGLITMSWLQPTSAAYYGVWTTVPYMYNNRLEWYISPPALSANSVPAGRVRVNLRLETPLPICDAASVTTSPPV</sequence>
<evidence type="ECO:0000313" key="3">
    <source>
        <dbReference type="Proteomes" id="UP000054007"/>
    </source>
</evidence>
<accession>A0A0D7BKE7</accession>
<reference evidence="2 3" key="1">
    <citation type="journal article" date="2015" name="Fungal Genet. Biol.">
        <title>Evolution of novel wood decay mechanisms in Agaricales revealed by the genome sequences of Fistulina hepatica and Cylindrobasidium torrendii.</title>
        <authorList>
            <person name="Floudas D."/>
            <person name="Held B.W."/>
            <person name="Riley R."/>
            <person name="Nagy L.G."/>
            <person name="Koehler G."/>
            <person name="Ransdell A.S."/>
            <person name="Younus H."/>
            <person name="Chow J."/>
            <person name="Chiniquy J."/>
            <person name="Lipzen A."/>
            <person name="Tritt A."/>
            <person name="Sun H."/>
            <person name="Haridas S."/>
            <person name="LaButti K."/>
            <person name="Ohm R.A."/>
            <person name="Kues U."/>
            <person name="Blanchette R.A."/>
            <person name="Grigoriev I.V."/>
            <person name="Minto R.E."/>
            <person name="Hibbett D.S."/>
        </authorList>
    </citation>
    <scope>NUCLEOTIDE SEQUENCE [LARGE SCALE GENOMIC DNA]</scope>
    <source>
        <strain evidence="2 3">FP15055 ss-10</strain>
    </source>
</reference>
<evidence type="ECO:0000313" key="2">
    <source>
        <dbReference type="EMBL" id="KIY70947.1"/>
    </source>
</evidence>